<proteinExistence type="inferred from homology"/>
<dbReference type="EMBL" id="CABHML010000045">
    <property type="protein sequence ID" value="VUW83509.1"/>
    <property type="molecule type" value="Genomic_DNA"/>
</dbReference>
<protein>
    <recommendedName>
        <fullName evidence="4">AmmeMemoRadiSam system protein B</fullName>
    </recommendedName>
</protein>
<name>A0A564RZ95_BIFLI</name>
<sequence>MVLSEIFRGNNEVREAARAGVQIDTVSVASASDAASAAGGIGKITGAIRPPAVAGSFYPADRTALKQLITHQLDYSREVLQQLEPTLPAGVPKAVIVPRAGYVYSGTAAALAYALLERGRGSVTRAVIVGPTHRVAV</sequence>
<organism evidence="2 3">
    <name type="scientific">Bifidobacterium longum subsp. infantis</name>
    <dbReference type="NCBI Taxonomy" id="1682"/>
    <lineage>
        <taxon>Bacteria</taxon>
        <taxon>Bacillati</taxon>
        <taxon>Actinomycetota</taxon>
        <taxon>Actinomycetes</taxon>
        <taxon>Bifidobacteriales</taxon>
        <taxon>Bifidobacteriaceae</taxon>
        <taxon>Bifidobacterium</taxon>
    </lineage>
</organism>
<dbReference type="PANTHER" id="PTHR11060:SF0">
    <property type="entry name" value="PROTEIN MEMO1"/>
    <property type="match status" value="1"/>
</dbReference>
<evidence type="ECO:0000313" key="3">
    <source>
        <dbReference type="Proteomes" id="UP000319252"/>
    </source>
</evidence>
<dbReference type="RefSeq" id="WP_234883847.1">
    <property type="nucleotide sequence ID" value="NZ_CABHML010000045.1"/>
</dbReference>
<dbReference type="PANTHER" id="PTHR11060">
    <property type="entry name" value="PROTEIN MEMO1"/>
    <property type="match status" value="1"/>
</dbReference>
<dbReference type="Pfam" id="PF01875">
    <property type="entry name" value="Memo"/>
    <property type="match status" value="1"/>
</dbReference>
<accession>A0A564RZ95</accession>
<reference evidence="2 3" key="1">
    <citation type="submission" date="2019-07" db="EMBL/GenBank/DDBJ databases">
        <authorList>
            <person name="Chang H.-W."/>
            <person name="Raman A."/>
            <person name="Venkatesh S."/>
            <person name="Gehrig J."/>
        </authorList>
    </citation>
    <scope>NUCLEOTIDE SEQUENCE [LARGE SCALE GENOMIC DNA]</scope>
    <source>
        <strain evidence="2">B.longum_ssp_infantis_4</strain>
    </source>
</reference>
<evidence type="ECO:0000256" key="1">
    <source>
        <dbReference type="ARBA" id="ARBA00006315"/>
    </source>
</evidence>
<comment type="similarity">
    <text evidence="1">Belongs to the MEMO1 family.</text>
</comment>
<evidence type="ECO:0000313" key="2">
    <source>
        <dbReference type="EMBL" id="VUW83509.1"/>
    </source>
</evidence>
<gene>
    <name evidence="2" type="ORF">BLONGUMMC1_00180</name>
</gene>
<dbReference type="Proteomes" id="UP000319252">
    <property type="component" value="Unassembled WGS sequence"/>
</dbReference>
<dbReference type="InterPro" id="IPR002737">
    <property type="entry name" value="MEMO1_fam"/>
</dbReference>
<dbReference type="Gene3D" id="3.40.830.10">
    <property type="entry name" value="LigB-like"/>
    <property type="match status" value="1"/>
</dbReference>
<dbReference type="NCBIfam" id="TIGR04336">
    <property type="entry name" value="AmmeMemoSam_B"/>
    <property type="match status" value="1"/>
</dbReference>
<dbReference type="AlphaFoldDB" id="A0A564RZ95"/>
<evidence type="ECO:0008006" key="4">
    <source>
        <dbReference type="Google" id="ProtNLM"/>
    </source>
</evidence>